<sequence>MPESTPTIVLVHGAWADASSWNAVIVPLQAQGFTVLAPPNELRGLTSDAAYIASFLAQRTSGPVVLVGHSYGGAVITNAGAQGGDVKALVYVDAFIPDEGETVVGILDGSGSALAVADPTTVFDVAGYPGAPEGAAEAFLKPDTVHTAFAQDLPEADRWTIVATQRPASFVANVTPSGPPAWKTIPSWAVLGTEDRVIPIGTQRRMAARANATITEVDASHVSMVSHPEVTLAAIQAAVAAIS</sequence>
<proteinExistence type="predicted"/>
<evidence type="ECO:0000259" key="1">
    <source>
        <dbReference type="Pfam" id="PF12697"/>
    </source>
</evidence>
<keyword evidence="2" id="KW-0378">Hydrolase</keyword>
<dbReference type="SUPFAM" id="SSF53474">
    <property type="entry name" value="alpha/beta-Hydrolases"/>
    <property type="match status" value="1"/>
</dbReference>
<accession>A0A317ZPZ7</accession>
<dbReference type="PANTHER" id="PTHR37017:SF11">
    <property type="entry name" value="ESTERASE_LIPASE_THIOESTERASE DOMAIN-CONTAINING PROTEIN"/>
    <property type="match status" value="1"/>
</dbReference>
<reference evidence="2 3" key="1">
    <citation type="submission" date="2018-05" db="EMBL/GenBank/DDBJ databases">
        <title>Genetic diversity of glacier-inhabiting Cryobacterium bacteria in China and description of Cryobacterium mengkeensis sp. nov. and Arthrobacter glacialis sp. nov.</title>
        <authorList>
            <person name="Liu Q."/>
            <person name="Xin Y.-H."/>
        </authorList>
    </citation>
    <scope>NUCLEOTIDE SEQUENCE [LARGE SCALE GENOMIC DNA]</scope>
    <source>
        <strain evidence="2 3">SK-1</strain>
    </source>
</reference>
<comment type="caution">
    <text evidence="2">The sequence shown here is derived from an EMBL/GenBank/DDBJ whole genome shotgun (WGS) entry which is preliminary data.</text>
</comment>
<feature type="domain" description="AB hydrolase-1" evidence="1">
    <location>
        <begin position="8"/>
        <end position="233"/>
    </location>
</feature>
<protein>
    <submittedName>
        <fullName evidence="2">Alpha/beta hydrolase</fullName>
    </submittedName>
</protein>
<evidence type="ECO:0000313" key="3">
    <source>
        <dbReference type="Proteomes" id="UP000246722"/>
    </source>
</evidence>
<dbReference type="GO" id="GO:0016787">
    <property type="term" value="F:hydrolase activity"/>
    <property type="evidence" value="ECO:0007669"/>
    <property type="project" value="UniProtKB-KW"/>
</dbReference>
<dbReference type="Gene3D" id="3.40.50.1820">
    <property type="entry name" value="alpha/beta hydrolase"/>
    <property type="match status" value="1"/>
</dbReference>
<dbReference type="AlphaFoldDB" id="A0A317ZPZ7"/>
<dbReference type="InterPro" id="IPR029058">
    <property type="entry name" value="AB_hydrolase_fold"/>
</dbReference>
<gene>
    <name evidence="2" type="ORF">CTB96_14905</name>
</gene>
<dbReference type="OrthoDB" id="9814966at2"/>
<keyword evidence="3" id="KW-1185">Reference proteome</keyword>
<evidence type="ECO:0000313" key="2">
    <source>
        <dbReference type="EMBL" id="PXA67948.1"/>
    </source>
</evidence>
<dbReference type="EMBL" id="QHLY01000012">
    <property type="protein sequence ID" value="PXA67948.1"/>
    <property type="molecule type" value="Genomic_DNA"/>
</dbReference>
<organism evidence="2 3">
    <name type="scientific">Cryobacterium arcticum</name>
    <dbReference type="NCBI Taxonomy" id="670052"/>
    <lineage>
        <taxon>Bacteria</taxon>
        <taxon>Bacillati</taxon>
        <taxon>Actinomycetota</taxon>
        <taxon>Actinomycetes</taxon>
        <taxon>Micrococcales</taxon>
        <taxon>Microbacteriaceae</taxon>
        <taxon>Cryobacterium</taxon>
    </lineage>
</organism>
<dbReference type="Proteomes" id="UP000246722">
    <property type="component" value="Unassembled WGS sequence"/>
</dbReference>
<name>A0A317ZPZ7_9MICO</name>
<dbReference type="InterPro" id="IPR052897">
    <property type="entry name" value="Sec-Metab_Biosynth_Hydrolase"/>
</dbReference>
<dbReference type="InterPro" id="IPR000073">
    <property type="entry name" value="AB_hydrolase_1"/>
</dbReference>
<dbReference type="RefSeq" id="WP_110127620.1">
    <property type="nucleotide sequence ID" value="NZ_QHLY01000012.1"/>
</dbReference>
<dbReference type="PANTHER" id="PTHR37017">
    <property type="entry name" value="AB HYDROLASE-1 DOMAIN-CONTAINING PROTEIN-RELATED"/>
    <property type="match status" value="1"/>
</dbReference>
<dbReference type="Pfam" id="PF12697">
    <property type="entry name" value="Abhydrolase_6"/>
    <property type="match status" value="1"/>
</dbReference>